<proteinExistence type="predicted"/>
<evidence type="ECO:0000313" key="1">
    <source>
        <dbReference type="EMBL" id="GFN80005.1"/>
    </source>
</evidence>
<dbReference type="EMBL" id="BLXT01000771">
    <property type="protein sequence ID" value="GFN80005.1"/>
    <property type="molecule type" value="Genomic_DNA"/>
</dbReference>
<accession>A0AAV3YCA8</accession>
<keyword evidence="2" id="KW-1185">Reference proteome</keyword>
<feature type="non-terminal residue" evidence="1">
    <location>
        <position position="1"/>
    </location>
</feature>
<dbReference type="Proteomes" id="UP000735302">
    <property type="component" value="Unassembled WGS sequence"/>
</dbReference>
<evidence type="ECO:0000313" key="2">
    <source>
        <dbReference type="Proteomes" id="UP000735302"/>
    </source>
</evidence>
<feature type="non-terminal residue" evidence="1">
    <location>
        <position position="52"/>
    </location>
</feature>
<organism evidence="1 2">
    <name type="scientific">Plakobranchus ocellatus</name>
    <dbReference type="NCBI Taxonomy" id="259542"/>
    <lineage>
        <taxon>Eukaryota</taxon>
        <taxon>Metazoa</taxon>
        <taxon>Spiralia</taxon>
        <taxon>Lophotrochozoa</taxon>
        <taxon>Mollusca</taxon>
        <taxon>Gastropoda</taxon>
        <taxon>Heterobranchia</taxon>
        <taxon>Euthyneura</taxon>
        <taxon>Panpulmonata</taxon>
        <taxon>Sacoglossa</taxon>
        <taxon>Placobranchoidea</taxon>
        <taxon>Plakobranchidae</taxon>
        <taxon>Plakobranchus</taxon>
    </lineage>
</organism>
<dbReference type="AlphaFoldDB" id="A0AAV3YCA8"/>
<sequence length="52" mass="5385">PSHSHVGQEGLVTNASSSVTVQVTQGVTNQTVPVAMDVIHNGLDQDVSTVRS</sequence>
<reference evidence="1 2" key="1">
    <citation type="journal article" date="2021" name="Elife">
        <title>Chloroplast acquisition without the gene transfer in kleptoplastic sea slugs, Plakobranchus ocellatus.</title>
        <authorList>
            <person name="Maeda T."/>
            <person name="Takahashi S."/>
            <person name="Yoshida T."/>
            <person name="Shimamura S."/>
            <person name="Takaki Y."/>
            <person name="Nagai Y."/>
            <person name="Toyoda A."/>
            <person name="Suzuki Y."/>
            <person name="Arimoto A."/>
            <person name="Ishii H."/>
            <person name="Satoh N."/>
            <person name="Nishiyama T."/>
            <person name="Hasebe M."/>
            <person name="Maruyama T."/>
            <person name="Minagawa J."/>
            <person name="Obokata J."/>
            <person name="Shigenobu S."/>
        </authorList>
    </citation>
    <scope>NUCLEOTIDE SEQUENCE [LARGE SCALE GENOMIC DNA]</scope>
</reference>
<gene>
    <name evidence="1" type="ORF">PoB_000651100</name>
</gene>
<name>A0AAV3YCA8_9GAST</name>
<protein>
    <submittedName>
        <fullName evidence="1">Uncharacterized protein</fullName>
    </submittedName>
</protein>
<comment type="caution">
    <text evidence="1">The sequence shown here is derived from an EMBL/GenBank/DDBJ whole genome shotgun (WGS) entry which is preliminary data.</text>
</comment>